<dbReference type="RefSeq" id="WP_136136592.1">
    <property type="nucleotide sequence ID" value="NZ_SDGV01000012.1"/>
</dbReference>
<accession>A0A4S3B519</accession>
<dbReference type="EMBL" id="SDGV01000012">
    <property type="protein sequence ID" value="THB61407.1"/>
    <property type="molecule type" value="Genomic_DNA"/>
</dbReference>
<organism evidence="1 2">
    <name type="scientific">Vagococcus silagei</name>
    <dbReference type="NCBI Taxonomy" id="2508885"/>
    <lineage>
        <taxon>Bacteria</taxon>
        <taxon>Bacillati</taxon>
        <taxon>Bacillota</taxon>
        <taxon>Bacilli</taxon>
        <taxon>Lactobacillales</taxon>
        <taxon>Enterococcaceae</taxon>
        <taxon>Vagococcus</taxon>
    </lineage>
</organism>
<dbReference type="AlphaFoldDB" id="A0A4S3B519"/>
<evidence type="ECO:0000313" key="2">
    <source>
        <dbReference type="Proteomes" id="UP000310506"/>
    </source>
</evidence>
<keyword evidence="2" id="KW-1185">Reference proteome</keyword>
<comment type="caution">
    <text evidence="1">The sequence shown here is derived from an EMBL/GenBank/DDBJ whole genome shotgun (WGS) entry which is preliminary data.</text>
</comment>
<name>A0A4S3B519_9ENTE</name>
<evidence type="ECO:0000313" key="1">
    <source>
        <dbReference type="EMBL" id="THB61407.1"/>
    </source>
</evidence>
<dbReference type="OrthoDB" id="2062588at2"/>
<sequence length="130" mass="14369">MTKEIFNQTRVKDLIASPKIQEAIKEQISVPKNIIVKQVRNPFTNQETNETTQKIHAVAGTSLMDMVELDLTLVGGQTIDAVEAINKTYQIESFNVSLDANMRGGTFNGYSPTGLKLLVTKLTETKVEGK</sequence>
<protein>
    <submittedName>
        <fullName evidence="1">Uncharacterized protein</fullName>
    </submittedName>
</protein>
<gene>
    <name evidence="1" type="ORF">ESZ54_05005</name>
</gene>
<proteinExistence type="predicted"/>
<dbReference type="Proteomes" id="UP000310506">
    <property type="component" value="Unassembled WGS sequence"/>
</dbReference>
<reference evidence="1 2" key="1">
    <citation type="submission" date="2019-01" db="EMBL/GenBank/DDBJ databases">
        <title>Vagococcus silagei sp. nov. isolated from brewer's grain.</title>
        <authorList>
            <person name="Guu J.-R."/>
        </authorList>
    </citation>
    <scope>NUCLEOTIDE SEQUENCE [LARGE SCALE GENOMIC DNA]</scope>
    <source>
        <strain evidence="1 2">2B-2</strain>
    </source>
</reference>